<keyword evidence="1" id="KW-1133">Transmembrane helix</keyword>
<evidence type="ECO:0000313" key="2">
    <source>
        <dbReference type="EMBL" id="OGC47051.1"/>
    </source>
</evidence>
<dbReference type="Proteomes" id="UP000176444">
    <property type="component" value="Unassembled WGS sequence"/>
</dbReference>
<name>A0A1F4UPZ5_UNCKA</name>
<keyword evidence="1" id="KW-0812">Transmembrane</keyword>
<feature type="transmembrane region" description="Helical" evidence="1">
    <location>
        <begin position="141"/>
        <end position="167"/>
    </location>
</feature>
<feature type="transmembrane region" description="Helical" evidence="1">
    <location>
        <begin position="29"/>
        <end position="56"/>
    </location>
</feature>
<keyword evidence="1" id="KW-0472">Membrane</keyword>
<reference evidence="2 3" key="1">
    <citation type="journal article" date="2016" name="Nat. Commun.">
        <title>Thousands of microbial genomes shed light on interconnected biogeochemical processes in an aquifer system.</title>
        <authorList>
            <person name="Anantharaman K."/>
            <person name="Brown C.T."/>
            <person name="Hug L.A."/>
            <person name="Sharon I."/>
            <person name="Castelle C.J."/>
            <person name="Probst A.J."/>
            <person name="Thomas B.C."/>
            <person name="Singh A."/>
            <person name="Wilkins M.J."/>
            <person name="Karaoz U."/>
            <person name="Brodie E.L."/>
            <person name="Williams K.H."/>
            <person name="Hubbard S.S."/>
            <person name="Banfield J.F."/>
        </authorList>
    </citation>
    <scope>NUCLEOTIDE SEQUENCE [LARGE SCALE GENOMIC DNA]</scope>
</reference>
<feature type="transmembrane region" description="Helical" evidence="1">
    <location>
        <begin position="103"/>
        <end position="121"/>
    </location>
</feature>
<feature type="transmembrane region" description="Helical" evidence="1">
    <location>
        <begin position="62"/>
        <end position="91"/>
    </location>
</feature>
<dbReference type="AlphaFoldDB" id="A0A1F4UPZ5"/>
<evidence type="ECO:0000256" key="1">
    <source>
        <dbReference type="SAM" id="Phobius"/>
    </source>
</evidence>
<gene>
    <name evidence="2" type="ORF">A2713_01675</name>
</gene>
<comment type="caution">
    <text evidence="2">The sequence shown here is derived from an EMBL/GenBank/DDBJ whole genome shotgun (WGS) entry which is preliminary data.</text>
</comment>
<protein>
    <submittedName>
        <fullName evidence="2">Uncharacterized protein</fullName>
    </submittedName>
</protein>
<sequence length="175" mass="19748">MEDGEDDLDPLSFLSSFQKKFENLRCSRLLKYVFLCVLTSEIVDWLATVIIVSFFRSPAGDYSAIIGAVAISYYLVDYSFDLLWSFVAFRLYKDKWFGSAKKVAFDICCFSIIDRFVWPIFGAAEISLSFYLLSRGFSGISAISIASGILIPPYISAFLIAGTPYILKREKLISI</sequence>
<dbReference type="EMBL" id="MEUX01000022">
    <property type="protein sequence ID" value="OGC47051.1"/>
    <property type="molecule type" value="Genomic_DNA"/>
</dbReference>
<proteinExistence type="predicted"/>
<organism evidence="2 3">
    <name type="scientific">candidate division WWE3 bacterium RIFCSPHIGHO2_01_FULL_35_17</name>
    <dbReference type="NCBI Taxonomy" id="1802614"/>
    <lineage>
        <taxon>Bacteria</taxon>
        <taxon>Katanobacteria</taxon>
    </lineage>
</organism>
<accession>A0A1F4UPZ5</accession>
<evidence type="ECO:0000313" key="3">
    <source>
        <dbReference type="Proteomes" id="UP000176444"/>
    </source>
</evidence>